<evidence type="ECO:0000313" key="4">
    <source>
        <dbReference type="Proteomes" id="UP000327044"/>
    </source>
</evidence>
<feature type="domain" description="DDE-1" evidence="2">
    <location>
        <begin position="3"/>
        <end position="76"/>
    </location>
</feature>
<dbReference type="Pfam" id="PF03184">
    <property type="entry name" value="DDE_1"/>
    <property type="match status" value="1"/>
</dbReference>
<organism evidence="3 4">
    <name type="scientific">Photinus pyralis</name>
    <name type="common">Common eastern firefly</name>
    <name type="synonym">Lampyris pyralis</name>
    <dbReference type="NCBI Taxonomy" id="7054"/>
    <lineage>
        <taxon>Eukaryota</taxon>
        <taxon>Metazoa</taxon>
        <taxon>Ecdysozoa</taxon>
        <taxon>Arthropoda</taxon>
        <taxon>Hexapoda</taxon>
        <taxon>Insecta</taxon>
        <taxon>Pterygota</taxon>
        <taxon>Neoptera</taxon>
        <taxon>Endopterygota</taxon>
        <taxon>Coleoptera</taxon>
        <taxon>Polyphaga</taxon>
        <taxon>Elateriformia</taxon>
        <taxon>Elateroidea</taxon>
        <taxon>Lampyridae</taxon>
        <taxon>Lampyrinae</taxon>
        <taxon>Photinus</taxon>
    </lineage>
</organism>
<gene>
    <name evidence="3" type="ORF">PPYR_02296</name>
</gene>
<reference evidence="3 4" key="1">
    <citation type="journal article" date="2018" name="Elife">
        <title>Firefly genomes illuminate parallel origins of bioluminescence in beetles.</title>
        <authorList>
            <person name="Fallon T.R."/>
            <person name="Lower S.E."/>
            <person name="Chang C.H."/>
            <person name="Bessho-Uehara M."/>
            <person name="Martin G.J."/>
            <person name="Bewick A.J."/>
            <person name="Behringer M."/>
            <person name="Debat H.J."/>
            <person name="Wong I."/>
            <person name="Day J.C."/>
            <person name="Suvorov A."/>
            <person name="Silva C.J."/>
            <person name="Stanger-Hall K.F."/>
            <person name="Hall D.W."/>
            <person name="Schmitz R.J."/>
            <person name="Nelson D.R."/>
            <person name="Lewis S.M."/>
            <person name="Shigenobu S."/>
            <person name="Bybee S.M."/>
            <person name="Larracuente A.M."/>
            <person name="Oba Y."/>
            <person name="Weng J.K."/>
        </authorList>
    </citation>
    <scope>NUCLEOTIDE SEQUENCE [LARGE SCALE GENOMIC DNA]</scope>
    <source>
        <strain evidence="3">1611_PpyrPB1</strain>
        <tissue evidence="3">Whole body</tissue>
    </source>
</reference>
<dbReference type="InterPro" id="IPR004875">
    <property type="entry name" value="DDE_SF_endonuclease_dom"/>
</dbReference>
<dbReference type="InParanoid" id="A0A5N4B6Y0"/>
<feature type="region of interest" description="Disordered" evidence="1">
    <location>
        <begin position="144"/>
        <end position="178"/>
    </location>
</feature>
<dbReference type="EMBL" id="VVIM01000001">
    <property type="protein sequence ID" value="KAB0805326.1"/>
    <property type="molecule type" value="Genomic_DNA"/>
</dbReference>
<evidence type="ECO:0000259" key="2">
    <source>
        <dbReference type="Pfam" id="PF03184"/>
    </source>
</evidence>
<protein>
    <recommendedName>
        <fullName evidence="2">DDE-1 domain-containing protein</fullName>
    </recommendedName>
</protein>
<comment type="caution">
    <text evidence="3">The sequence shown here is derived from an EMBL/GenBank/DDBJ whole genome shotgun (WGS) entry which is preliminary data.</text>
</comment>
<sequence>MDQNAKKIIIGDNLASHISPCIIQECKKYNIAFVLLPPNSTGYTQPLDVAFFRPLKAKWRQTLDEWKTKNRGTIPKDTFPRLLKKCLNNMPLENISKNIVSGFRGAGIYPPDRQQVLKRIQSRNAEEVNGAAWVATFVEYLEESRRKETDPLKRPKKNKLNVPPGRGVTEDDVDADFQ</sequence>
<name>A0A5N4B6Y0_PHOPY</name>
<evidence type="ECO:0000256" key="1">
    <source>
        <dbReference type="SAM" id="MobiDB-lite"/>
    </source>
</evidence>
<accession>A0A5N4B6Y0</accession>
<feature type="compositionally biased region" description="Basic and acidic residues" evidence="1">
    <location>
        <begin position="144"/>
        <end position="153"/>
    </location>
</feature>
<evidence type="ECO:0000313" key="3">
    <source>
        <dbReference type="EMBL" id="KAB0805326.1"/>
    </source>
</evidence>
<dbReference type="AlphaFoldDB" id="A0A5N4B6Y0"/>
<proteinExistence type="predicted"/>
<dbReference type="GO" id="GO:0003676">
    <property type="term" value="F:nucleic acid binding"/>
    <property type="evidence" value="ECO:0007669"/>
    <property type="project" value="InterPro"/>
</dbReference>
<dbReference type="Proteomes" id="UP000327044">
    <property type="component" value="Unassembled WGS sequence"/>
</dbReference>
<keyword evidence="4" id="KW-1185">Reference proteome</keyword>